<dbReference type="EMBL" id="JAIFRP010000007">
    <property type="protein sequence ID" value="KAK2587088.1"/>
    <property type="molecule type" value="Genomic_DNA"/>
</dbReference>
<proteinExistence type="predicted"/>
<organism evidence="1 2">
    <name type="scientific">Odynerus spinipes</name>
    <dbReference type="NCBI Taxonomy" id="1348599"/>
    <lineage>
        <taxon>Eukaryota</taxon>
        <taxon>Metazoa</taxon>
        <taxon>Ecdysozoa</taxon>
        <taxon>Arthropoda</taxon>
        <taxon>Hexapoda</taxon>
        <taxon>Insecta</taxon>
        <taxon>Pterygota</taxon>
        <taxon>Neoptera</taxon>
        <taxon>Endopterygota</taxon>
        <taxon>Hymenoptera</taxon>
        <taxon>Apocrita</taxon>
        <taxon>Aculeata</taxon>
        <taxon>Vespoidea</taxon>
        <taxon>Vespidae</taxon>
        <taxon>Eumeninae</taxon>
        <taxon>Odynerus</taxon>
    </lineage>
</organism>
<keyword evidence="2" id="KW-1185">Reference proteome</keyword>
<dbReference type="Proteomes" id="UP001258017">
    <property type="component" value="Unassembled WGS sequence"/>
</dbReference>
<accession>A0AAD9VU43</accession>
<reference evidence="1" key="1">
    <citation type="submission" date="2021-08" db="EMBL/GenBank/DDBJ databases">
        <authorList>
            <person name="Misof B."/>
            <person name="Oliver O."/>
            <person name="Podsiadlowski L."/>
            <person name="Donath A."/>
            <person name="Peters R."/>
            <person name="Mayer C."/>
            <person name="Rust J."/>
            <person name="Gunkel S."/>
            <person name="Lesny P."/>
            <person name="Martin S."/>
            <person name="Oeyen J.P."/>
            <person name="Petersen M."/>
            <person name="Panagiotis P."/>
            <person name="Wilbrandt J."/>
            <person name="Tanja T."/>
        </authorList>
    </citation>
    <scope>NUCLEOTIDE SEQUENCE</scope>
    <source>
        <strain evidence="1">GBR_01_08_01A</strain>
        <tissue evidence="1">Thorax + abdomen</tissue>
    </source>
</reference>
<gene>
    <name evidence="1" type="ORF">KPH14_002859</name>
</gene>
<name>A0AAD9VU43_9HYME</name>
<comment type="caution">
    <text evidence="1">The sequence shown here is derived from an EMBL/GenBank/DDBJ whole genome shotgun (WGS) entry which is preliminary data.</text>
</comment>
<dbReference type="AlphaFoldDB" id="A0AAD9VU43"/>
<evidence type="ECO:0000313" key="1">
    <source>
        <dbReference type="EMBL" id="KAK2587088.1"/>
    </source>
</evidence>
<reference evidence="1" key="2">
    <citation type="journal article" date="2023" name="Commun. Biol.">
        <title>Intrasexual cuticular hydrocarbon dimorphism in a wasp sheds light on hydrocarbon biosynthesis genes in Hymenoptera.</title>
        <authorList>
            <person name="Moris V.C."/>
            <person name="Podsiadlowski L."/>
            <person name="Martin S."/>
            <person name="Oeyen J.P."/>
            <person name="Donath A."/>
            <person name="Petersen M."/>
            <person name="Wilbrandt J."/>
            <person name="Misof B."/>
            <person name="Liedtke D."/>
            <person name="Thamm M."/>
            <person name="Scheiner R."/>
            <person name="Schmitt T."/>
            <person name="Niehuis O."/>
        </authorList>
    </citation>
    <scope>NUCLEOTIDE SEQUENCE</scope>
    <source>
        <strain evidence="1">GBR_01_08_01A</strain>
    </source>
</reference>
<protein>
    <submittedName>
        <fullName evidence="1">Uncharacterized protein</fullName>
    </submittedName>
</protein>
<evidence type="ECO:0000313" key="2">
    <source>
        <dbReference type="Proteomes" id="UP001258017"/>
    </source>
</evidence>
<sequence>MSRFATVCHLCFLARRLCCRRRCFGLFYCDLNDCLEVQPSGDNLRRFSNGNAYRRSTRLYSPMTRSPVTR</sequence>